<dbReference type="AlphaFoldDB" id="A0AAV5VD71"/>
<evidence type="ECO:0000256" key="2">
    <source>
        <dbReference type="SAM" id="Phobius"/>
    </source>
</evidence>
<feature type="compositionally biased region" description="Basic and acidic residues" evidence="1">
    <location>
        <begin position="121"/>
        <end position="137"/>
    </location>
</feature>
<evidence type="ECO:0008006" key="5">
    <source>
        <dbReference type="Google" id="ProtNLM"/>
    </source>
</evidence>
<keyword evidence="4" id="KW-1185">Reference proteome</keyword>
<evidence type="ECO:0000256" key="1">
    <source>
        <dbReference type="SAM" id="MobiDB-lite"/>
    </source>
</evidence>
<dbReference type="EMBL" id="BTSY01000002">
    <property type="protein sequence ID" value="GMT16133.1"/>
    <property type="molecule type" value="Genomic_DNA"/>
</dbReference>
<feature type="compositionally biased region" description="Pro residues" evidence="1">
    <location>
        <begin position="153"/>
        <end position="162"/>
    </location>
</feature>
<dbReference type="Proteomes" id="UP001432322">
    <property type="component" value="Unassembled WGS sequence"/>
</dbReference>
<organism evidence="3 4">
    <name type="scientific">Pristionchus fissidentatus</name>
    <dbReference type="NCBI Taxonomy" id="1538716"/>
    <lineage>
        <taxon>Eukaryota</taxon>
        <taxon>Metazoa</taxon>
        <taxon>Ecdysozoa</taxon>
        <taxon>Nematoda</taxon>
        <taxon>Chromadorea</taxon>
        <taxon>Rhabditida</taxon>
        <taxon>Rhabditina</taxon>
        <taxon>Diplogasteromorpha</taxon>
        <taxon>Diplogasteroidea</taxon>
        <taxon>Neodiplogasteridae</taxon>
        <taxon>Pristionchus</taxon>
    </lineage>
</organism>
<evidence type="ECO:0000313" key="4">
    <source>
        <dbReference type="Proteomes" id="UP001432322"/>
    </source>
</evidence>
<keyword evidence="2" id="KW-0812">Transmembrane</keyword>
<reference evidence="3" key="1">
    <citation type="submission" date="2023-10" db="EMBL/GenBank/DDBJ databases">
        <title>Genome assembly of Pristionchus species.</title>
        <authorList>
            <person name="Yoshida K."/>
            <person name="Sommer R.J."/>
        </authorList>
    </citation>
    <scope>NUCLEOTIDE SEQUENCE</scope>
    <source>
        <strain evidence="3">RS5133</strain>
    </source>
</reference>
<name>A0AAV5VD71_9BILA</name>
<protein>
    <recommendedName>
        <fullName evidence="5">Sushi domain-containing protein</fullName>
    </recommendedName>
</protein>
<accession>A0AAV5VD71</accession>
<feature type="non-terminal residue" evidence="3">
    <location>
        <position position="162"/>
    </location>
</feature>
<feature type="region of interest" description="Disordered" evidence="1">
    <location>
        <begin position="110"/>
        <end position="162"/>
    </location>
</feature>
<gene>
    <name evidence="3" type="ORF">PFISCL1PPCAC_7430</name>
</gene>
<feature type="transmembrane region" description="Helical" evidence="2">
    <location>
        <begin position="70"/>
        <end position="92"/>
    </location>
</feature>
<evidence type="ECO:0000313" key="3">
    <source>
        <dbReference type="EMBL" id="GMT16133.1"/>
    </source>
</evidence>
<keyword evidence="2" id="KW-0472">Membrane</keyword>
<feature type="non-terminal residue" evidence="3">
    <location>
        <position position="1"/>
    </location>
</feature>
<sequence>VPGEPKTITCNDNDGVYEFNGKTLTATTTTLSCNPDPNNKNATMNKLESDLAHSKAKFQAALESDHSNSIIVIIGAVFCILAIIALCAAYLWRELGRYKLLDEIDKLKNDKEAATGGSLETKSKESKVSQKSNEPKGPKNQSDPAPGSGANPAPAPAPSINE</sequence>
<keyword evidence="2" id="KW-1133">Transmembrane helix</keyword>
<comment type="caution">
    <text evidence="3">The sequence shown here is derived from an EMBL/GenBank/DDBJ whole genome shotgun (WGS) entry which is preliminary data.</text>
</comment>
<proteinExistence type="predicted"/>